<keyword evidence="3" id="KW-1185">Reference proteome</keyword>
<proteinExistence type="predicted"/>
<accession>A0ABW7YKU4</accession>
<keyword evidence="1" id="KW-1133">Transmembrane helix</keyword>
<feature type="transmembrane region" description="Helical" evidence="1">
    <location>
        <begin position="12"/>
        <end position="31"/>
    </location>
</feature>
<keyword evidence="1" id="KW-0472">Membrane</keyword>
<dbReference type="EMBL" id="JBITGY010000001">
    <property type="protein sequence ID" value="MFI6495933.1"/>
    <property type="molecule type" value="Genomic_DNA"/>
</dbReference>
<evidence type="ECO:0000256" key="1">
    <source>
        <dbReference type="SAM" id="Phobius"/>
    </source>
</evidence>
<dbReference type="Proteomes" id="UP001612741">
    <property type="component" value="Unassembled WGS sequence"/>
</dbReference>
<keyword evidence="1" id="KW-0812">Transmembrane</keyword>
<gene>
    <name evidence="2" type="ORF">ACIBG2_01025</name>
</gene>
<comment type="caution">
    <text evidence="2">The sequence shown here is derived from an EMBL/GenBank/DDBJ whole genome shotgun (WGS) entry which is preliminary data.</text>
</comment>
<dbReference type="RefSeq" id="WP_397077740.1">
    <property type="nucleotide sequence ID" value="NZ_JBITGY010000001.1"/>
</dbReference>
<evidence type="ECO:0000313" key="2">
    <source>
        <dbReference type="EMBL" id="MFI6495933.1"/>
    </source>
</evidence>
<reference evidence="2 3" key="1">
    <citation type="submission" date="2024-10" db="EMBL/GenBank/DDBJ databases">
        <title>The Natural Products Discovery Center: Release of the First 8490 Sequenced Strains for Exploring Actinobacteria Biosynthetic Diversity.</title>
        <authorList>
            <person name="Kalkreuter E."/>
            <person name="Kautsar S.A."/>
            <person name="Yang D."/>
            <person name="Bader C.D."/>
            <person name="Teijaro C.N."/>
            <person name="Fluegel L."/>
            <person name="Davis C.M."/>
            <person name="Simpson J.R."/>
            <person name="Lauterbach L."/>
            <person name="Steele A.D."/>
            <person name="Gui C."/>
            <person name="Meng S."/>
            <person name="Li G."/>
            <person name="Viehrig K."/>
            <person name="Ye F."/>
            <person name="Su P."/>
            <person name="Kiefer A.F."/>
            <person name="Nichols A."/>
            <person name="Cepeda A.J."/>
            <person name="Yan W."/>
            <person name="Fan B."/>
            <person name="Jiang Y."/>
            <person name="Adhikari A."/>
            <person name="Zheng C.-J."/>
            <person name="Schuster L."/>
            <person name="Cowan T.M."/>
            <person name="Smanski M.J."/>
            <person name="Chevrette M.G."/>
            <person name="De Carvalho L.P.S."/>
            <person name="Shen B."/>
        </authorList>
    </citation>
    <scope>NUCLEOTIDE SEQUENCE [LARGE SCALE GENOMIC DNA]</scope>
    <source>
        <strain evidence="2 3">NPDC050545</strain>
    </source>
</reference>
<sequence>MSYRTSDYGIFWVSVVLLALMLGGGVILGVIKANTGRVEVLTVQEKDRVCDGGSSGACRYLIFSDKGVFENTDSLFAGKWDSSDLQNQLKIGQTYEVEARGWRIPLFSAYPNIIQIQREVTQ</sequence>
<protein>
    <submittedName>
        <fullName evidence="2">Uncharacterized protein</fullName>
    </submittedName>
</protein>
<organism evidence="2 3">
    <name type="scientific">Nonomuraea typhae</name>
    <dbReference type="NCBI Taxonomy" id="2603600"/>
    <lineage>
        <taxon>Bacteria</taxon>
        <taxon>Bacillati</taxon>
        <taxon>Actinomycetota</taxon>
        <taxon>Actinomycetes</taxon>
        <taxon>Streptosporangiales</taxon>
        <taxon>Streptosporangiaceae</taxon>
        <taxon>Nonomuraea</taxon>
    </lineage>
</organism>
<name>A0ABW7YKU4_9ACTN</name>
<evidence type="ECO:0000313" key="3">
    <source>
        <dbReference type="Proteomes" id="UP001612741"/>
    </source>
</evidence>